<comment type="caution">
    <text evidence="2">The sequence shown here is derived from an EMBL/GenBank/DDBJ whole genome shotgun (WGS) entry which is preliminary data.</text>
</comment>
<sequence>MRKLFAIAPFVFLAACGGAFPSSDTSSDPVLPSIAEDTCNANQYASLVGQDVTALERVMILDQVRVIRPGQAVTMDFRPERINFNIGQDSRITSINCS</sequence>
<dbReference type="RefSeq" id="WP_235226010.1">
    <property type="nucleotide sequence ID" value="NZ_JAKGAQ010000002.1"/>
</dbReference>
<dbReference type="Pfam" id="PF11720">
    <property type="entry name" value="Inhibitor_I78"/>
    <property type="match status" value="1"/>
</dbReference>
<dbReference type="InterPro" id="IPR021719">
    <property type="entry name" value="Prot_inh_I78"/>
</dbReference>
<dbReference type="PROSITE" id="PS51257">
    <property type="entry name" value="PROKAR_LIPOPROTEIN"/>
    <property type="match status" value="1"/>
</dbReference>
<gene>
    <name evidence="2" type="ORF">L0664_11590</name>
</gene>
<protein>
    <recommendedName>
        <fullName evidence="4">Peptidase inhibitor I78 family protein</fullName>
    </recommendedName>
</protein>
<dbReference type="PANTHER" id="PTHR39600">
    <property type="entry name" value="PEPTIDASE INHIBITOR I78 FAMILY PROTEIN"/>
    <property type="match status" value="1"/>
</dbReference>
<dbReference type="EMBL" id="JAKGAQ010000002">
    <property type="protein sequence ID" value="MCF2871710.1"/>
    <property type="molecule type" value="Genomic_DNA"/>
</dbReference>
<feature type="chain" id="PRO_5045797795" description="Peptidase inhibitor I78 family protein" evidence="1">
    <location>
        <begin position="22"/>
        <end position="98"/>
    </location>
</feature>
<name>A0ABS9CZ96_9RHOB</name>
<keyword evidence="1" id="KW-0732">Signal</keyword>
<evidence type="ECO:0000256" key="1">
    <source>
        <dbReference type="SAM" id="SignalP"/>
    </source>
</evidence>
<feature type="signal peptide" evidence="1">
    <location>
        <begin position="1"/>
        <end position="21"/>
    </location>
</feature>
<evidence type="ECO:0000313" key="3">
    <source>
        <dbReference type="Proteomes" id="UP001200557"/>
    </source>
</evidence>
<proteinExistence type="predicted"/>
<evidence type="ECO:0000313" key="2">
    <source>
        <dbReference type="EMBL" id="MCF2871710.1"/>
    </source>
</evidence>
<evidence type="ECO:0008006" key="4">
    <source>
        <dbReference type="Google" id="ProtNLM"/>
    </source>
</evidence>
<organism evidence="2 3">
    <name type="scientific">Octadecabacter dasysiphoniae</name>
    <dbReference type="NCBI Taxonomy" id="2909341"/>
    <lineage>
        <taxon>Bacteria</taxon>
        <taxon>Pseudomonadati</taxon>
        <taxon>Pseudomonadota</taxon>
        <taxon>Alphaproteobacteria</taxon>
        <taxon>Rhodobacterales</taxon>
        <taxon>Roseobacteraceae</taxon>
        <taxon>Octadecabacter</taxon>
    </lineage>
</organism>
<dbReference type="PANTHER" id="PTHR39600:SF1">
    <property type="entry name" value="PEPTIDASE INHIBITOR I78 FAMILY PROTEIN"/>
    <property type="match status" value="1"/>
</dbReference>
<keyword evidence="3" id="KW-1185">Reference proteome</keyword>
<reference evidence="2 3" key="1">
    <citation type="submission" date="2022-01" db="EMBL/GenBank/DDBJ databases">
        <title>Octadecabacter sp. nov., isolated from a marine alga.</title>
        <authorList>
            <person name="Jin M.S."/>
            <person name="Kim H.M."/>
            <person name="Han D.M."/>
            <person name="Jung J.J."/>
            <person name="Jeon C.O."/>
        </authorList>
    </citation>
    <scope>NUCLEOTIDE SEQUENCE [LARGE SCALE GENOMIC DNA]</scope>
    <source>
        <strain evidence="2 3">G9-8</strain>
    </source>
</reference>
<accession>A0ABS9CZ96</accession>
<dbReference type="Gene3D" id="3.30.10.10">
    <property type="entry name" value="Trypsin Inhibitor V, subunit A"/>
    <property type="match status" value="1"/>
</dbReference>
<dbReference type="Proteomes" id="UP001200557">
    <property type="component" value="Unassembled WGS sequence"/>
</dbReference>